<gene>
    <name evidence="1" type="ORF">B6254_1413</name>
</gene>
<reference evidence="1 2" key="1">
    <citation type="submission" date="2017-04" db="EMBL/GenBank/DDBJ databases">
        <title>Weissella cibaria strain m2 complete genome.</title>
        <authorList>
            <person name="Pan Q."/>
            <person name="Tan M."/>
            <person name="Yao F."/>
            <person name="Su S."/>
        </authorList>
    </citation>
    <scope>NUCLEOTIDE SEQUENCE [LARGE SCALE GENOMIC DNA]</scope>
    <source>
        <strain evidence="1 2">M2</strain>
    </source>
</reference>
<accession>A0A2S1KS27</accession>
<sequence>MPDDYEKSSGIYIFQVNFEQLTSAVLRTIIEKIYVLDNF</sequence>
<organism evidence="1 2">
    <name type="scientific">Weissella cibaria</name>
    <dbReference type="NCBI Taxonomy" id="137591"/>
    <lineage>
        <taxon>Bacteria</taxon>
        <taxon>Bacillati</taxon>
        <taxon>Bacillota</taxon>
        <taxon>Bacilli</taxon>
        <taxon>Lactobacillales</taxon>
        <taxon>Lactobacillaceae</taxon>
        <taxon>Weissella</taxon>
    </lineage>
</organism>
<proteinExistence type="predicted"/>
<name>A0A2S1KS27_9LACO</name>
<dbReference type="EMBL" id="CP020928">
    <property type="protein sequence ID" value="AWF95817.1"/>
    <property type="molecule type" value="Genomic_DNA"/>
</dbReference>
<dbReference type="AlphaFoldDB" id="A0A2S1KS27"/>
<evidence type="ECO:0000313" key="2">
    <source>
        <dbReference type="Proteomes" id="UP000244870"/>
    </source>
</evidence>
<dbReference type="Proteomes" id="UP000244870">
    <property type="component" value="Chromosome"/>
</dbReference>
<evidence type="ECO:0000313" key="1">
    <source>
        <dbReference type="EMBL" id="AWF95817.1"/>
    </source>
</evidence>
<protein>
    <submittedName>
        <fullName evidence="1">Uncharacterized protein</fullName>
    </submittedName>
</protein>